<gene>
    <name evidence="2" type="ORF">B296_00002178</name>
</gene>
<name>A0A427B300_ENSVE</name>
<protein>
    <submittedName>
        <fullName evidence="2">Uncharacterized protein</fullName>
    </submittedName>
</protein>
<feature type="region of interest" description="Disordered" evidence="1">
    <location>
        <begin position="1"/>
        <end position="26"/>
    </location>
</feature>
<proteinExistence type="predicted"/>
<accession>A0A427B300</accession>
<dbReference type="Proteomes" id="UP000287651">
    <property type="component" value="Unassembled WGS sequence"/>
</dbReference>
<feature type="compositionally biased region" description="Basic residues" evidence="1">
    <location>
        <begin position="1"/>
        <end position="14"/>
    </location>
</feature>
<evidence type="ECO:0000313" key="2">
    <source>
        <dbReference type="EMBL" id="RRT82840.1"/>
    </source>
</evidence>
<comment type="caution">
    <text evidence="2">The sequence shown here is derived from an EMBL/GenBank/DDBJ whole genome shotgun (WGS) entry which is preliminary data.</text>
</comment>
<sequence length="98" mass="11091">MSRVSRFHTRRLSRRGLGGGEERRMDERLQLEVREAEAAAISLSPSPYNASESPIGGCLRKRSSVCAHSFPYQCRFLEFLLEEPYGTHVRLYSGTEGV</sequence>
<evidence type="ECO:0000256" key="1">
    <source>
        <dbReference type="SAM" id="MobiDB-lite"/>
    </source>
</evidence>
<dbReference type="AlphaFoldDB" id="A0A427B300"/>
<evidence type="ECO:0000313" key="3">
    <source>
        <dbReference type="Proteomes" id="UP000287651"/>
    </source>
</evidence>
<organism evidence="2 3">
    <name type="scientific">Ensete ventricosum</name>
    <name type="common">Abyssinian banana</name>
    <name type="synonym">Musa ensete</name>
    <dbReference type="NCBI Taxonomy" id="4639"/>
    <lineage>
        <taxon>Eukaryota</taxon>
        <taxon>Viridiplantae</taxon>
        <taxon>Streptophyta</taxon>
        <taxon>Embryophyta</taxon>
        <taxon>Tracheophyta</taxon>
        <taxon>Spermatophyta</taxon>
        <taxon>Magnoliopsida</taxon>
        <taxon>Liliopsida</taxon>
        <taxon>Zingiberales</taxon>
        <taxon>Musaceae</taxon>
        <taxon>Ensete</taxon>
    </lineage>
</organism>
<reference evidence="2 3" key="1">
    <citation type="journal article" date="2014" name="Agronomy (Basel)">
        <title>A Draft Genome Sequence for Ensete ventricosum, the Drought-Tolerant Tree Against Hunger.</title>
        <authorList>
            <person name="Harrison J."/>
            <person name="Moore K.A."/>
            <person name="Paszkiewicz K."/>
            <person name="Jones T."/>
            <person name="Grant M."/>
            <person name="Ambacheew D."/>
            <person name="Muzemil S."/>
            <person name="Studholme D.J."/>
        </authorList>
    </citation>
    <scope>NUCLEOTIDE SEQUENCE [LARGE SCALE GENOMIC DNA]</scope>
</reference>
<dbReference type="EMBL" id="AMZH03000617">
    <property type="protein sequence ID" value="RRT82840.1"/>
    <property type="molecule type" value="Genomic_DNA"/>
</dbReference>